<dbReference type="Proteomes" id="UP000182841">
    <property type="component" value="Unassembled WGS sequence"/>
</dbReference>
<dbReference type="EMBL" id="FOGO01000007">
    <property type="protein sequence ID" value="SES04330.1"/>
    <property type="molecule type" value="Genomic_DNA"/>
</dbReference>
<evidence type="ECO:0000313" key="1">
    <source>
        <dbReference type="EMBL" id="SES04330.1"/>
    </source>
</evidence>
<accession>A0A1H9U439</accession>
<sequence length="65" mass="6671">MVDVPLPVPPTGPTQPHLLAAARRSVDAIAERGGWSTTDKDTVLAALGLTPSVPAPDTDDTKDPA</sequence>
<evidence type="ECO:0000313" key="2">
    <source>
        <dbReference type="Proteomes" id="UP000182841"/>
    </source>
</evidence>
<proteinExistence type="predicted"/>
<keyword evidence="2" id="KW-1185">Reference proteome</keyword>
<organism evidence="1 2">
    <name type="scientific">Streptomyces qinglanensis</name>
    <dbReference type="NCBI Taxonomy" id="943816"/>
    <lineage>
        <taxon>Bacteria</taxon>
        <taxon>Bacillati</taxon>
        <taxon>Actinomycetota</taxon>
        <taxon>Actinomycetes</taxon>
        <taxon>Kitasatosporales</taxon>
        <taxon>Streptomycetaceae</taxon>
        <taxon>Streptomyces</taxon>
    </lineage>
</organism>
<reference evidence="2" key="1">
    <citation type="submission" date="2016-10" db="EMBL/GenBank/DDBJ databases">
        <authorList>
            <person name="Varghese N."/>
            <person name="Submissions S."/>
        </authorList>
    </citation>
    <scope>NUCLEOTIDE SEQUENCE [LARGE SCALE GENOMIC DNA]</scope>
    <source>
        <strain evidence="2">CGMCC 4.6825</strain>
    </source>
</reference>
<dbReference type="AlphaFoldDB" id="A0A1H9U439"/>
<gene>
    <name evidence="1" type="ORF">SAMN05421870_107323</name>
</gene>
<name>A0A1H9U439_9ACTN</name>
<dbReference type="RefSeq" id="WP_075001234.1">
    <property type="nucleotide sequence ID" value="NZ_FOGO01000007.1"/>
</dbReference>
<protein>
    <submittedName>
        <fullName evidence="1">Uncharacterized protein</fullName>
    </submittedName>
</protein>